<evidence type="ECO:0000313" key="1">
    <source>
        <dbReference type="EMBL" id="GBB92621.1"/>
    </source>
</evidence>
<sequence>MLTDDISAANTTNDAKVDERVKLALELGNPEITIDLREHGSGRSRKYDTFWKIAAQFLAGKVADAVTAVDERKHDTVMHLATAISVNDLLHQIKRKCPPETLIPSAQ</sequence>
<evidence type="ECO:0000313" key="2">
    <source>
        <dbReference type="Proteomes" id="UP000247702"/>
    </source>
</evidence>
<dbReference type="Proteomes" id="UP000247702">
    <property type="component" value="Unassembled WGS sequence"/>
</dbReference>
<proteinExistence type="predicted"/>
<accession>A0A2Z6R6M1</accession>
<protein>
    <submittedName>
        <fullName evidence="1">Uncharacterized protein</fullName>
    </submittedName>
</protein>
<dbReference type="AlphaFoldDB" id="A0A2Z6R6M1"/>
<name>A0A2Z6R6M1_9GLOM</name>
<dbReference type="EMBL" id="BEXD01001151">
    <property type="protein sequence ID" value="GBB92621.1"/>
    <property type="molecule type" value="Genomic_DNA"/>
</dbReference>
<organism evidence="1 2">
    <name type="scientific">Rhizophagus clarus</name>
    <dbReference type="NCBI Taxonomy" id="94130"/>
    <lineage>
        <taxon>Eukaryota</taxon>
        <taxon>Fungi</taxon>
        <taxon>Fungi incertae sedis</taxon>
        <taxon>Mucoromycota</taxon>
        <taxon>Glomeromycotina</taxon>
        <taxon>Glomeromycetes</taxon>
        <taxon>Glomerales</taxon>
        <taxon>Glomeraceae</taxon>
        <taxon>Rhizophagus</taxon>
    </lineage>
</organism>
<comment type="caution">
    <text evidence="1">The sequence shown here is derived from an EMBL/GenBank/DDBJ whole genome shotgun (WGS) entry which is preliminary data.</text>
</comment>
<reference evidence="1 2" key="1">
    <citation type="submission" date="2017-11" db="EMBL/GenBank/DDBJ databases">
        <title>The genome of Rhizophagus clarus HR1 reveals common genetic basis of auxotrophy among arbuscular mycorrhizal fungi.</title>
        <authorList>
            <person name="Kobayashi Y."/>
        </authorList>
    </citation>
    <scope>NUCLEOTIDE SEQUENCE [LARGE SCALE GENOMIC DNA]</scope>
    <source>
        <strain evidence="1 2">HR1</strain>
    </source>
</reference>
<keyword evidence="2" id="KW-1185">Reference proteome</keyword>
<gene>
    <name evidence="1" type="ORF">RclHR1_20330002</name>
</gene>